<dbReference type="AlphaFoldDB" id="A0A328HMU2"/>
<comment type="caution">
    <text evidence="3">The sequence shown here is derived from an EMBL/GenBank/DDBJ whole genome shotgun (WGS) entry which is preliminary data.</text>
</comment>
<reference evidence="3 4" key="1">
    <citation type="submission" date="2018-04" db="EMBL/GenBank/DDBJ databases">
        <title>Bacteria isolated from cave deposits of Manipur.</title>
        <authorList>
            <person name="Sahoo D."/>
            <person name="Sarangthem I."/>
            <person name="Nandeibam J."/>
        </authorList>
    </citation>
    <scope>NUCLEOTIDE SEQUENCE [LARGE SCALE GENOMIC DNA]</scope>
    <source>
        <strain evidence="4">mrc11</strain>
    </source>
</reference>
<name>A0A328HMU2_ARTGO</name>
<evidence type="ECO:0000313" key="4">
    <source>
        <dbReference type="Proteomes" id="UP000249166"/>
    </source>
</evidence>
<dbReference type="Gene3D" id="2.60.40.10">
    <property type="entry name" value="Immunoglobulins"/>
    <property type="match status" value="1"/>
</dbReference>
<evidence type="ECO:0000313" key="3">
    <source>
        <dbReference type="EMBL" id="RAM38373.1"/>
    </source>
</evidence>
<feature type="signal peptide" evidence="1">
    <location>
        <begin position="1"/>
        <end position="33"/>
    </location>
</feature>
<dbReference type="PANTHER" id="PTHR24094">
    <property type="entry name" value="SECRETED PROTEIN"/>
    <property type="match status" value="1"/>
</dbReference>
<organism evidence="3 4">
    <name type="scientific">Arthrobacter globiformis</name>
    <dbReference type="NCBI Taxonomy" id="1665"/>
    <lineage>
        <taxon>Bacteria</taxon>
        <taxon>Bacillati</taxon>
        <taxon>Actinomycetota</taxon>
        <taxon>Actinomycetes</taxon>
        <taxon>Micrococcales</taxon>
        <taxon>Micrococcaceae</taxon>
        <taxon>Arthrobacter</taxon>
    </lineage>
</organism>
<proteinExistence type="predicted"/>
<feature type="chain" id="PRO_5039165329" description="GmrSD restriction endonucleases C-terminal domain-containing protein" evidence="1">
    <location>
        <begin position="34"/>
        <end position="369"/>
    </location>
</feature>
<dbReference type="Pfam" id="PF07510">
    <property type="entry name" value="GmrSD_C"/>
    <property type="match status" value="1"/>
</dbReference>
<accession>A0A328HMU2</accession>
<dbReference type="EMBL" id="QLNP01000062">
    <property type="protein sequence ID" value="RAM38373.1"/>
    <property type="molecule type" value="Genomic_DNA"/>
</dbReference>
<dbReference type="GO" id="GO:0005975">
    <property type="term" value="P:carbohydrate metabolic process"/>
    <property type="evidence" value="ECO:0007669"/>
    <property type="project" value="UniProtKB-ARBA"/>
</dbReference>
<dbReference type="OrthoDB" id="5196645at2"/>
<dbReference type="InterPro" id="IPR011089">
    <property type="entry name" value="GmrSD_C"/>
</dbReference>
<evidence type="ECO:0000256" key="1">
    <source>
        <dbReference type="SAM" id="SignalP"/>
    </source>
</evidence>
<sequence>MTCKGQGIAMKRAVKHCTTLVAASLLALCGNGAANPAEQFAAGAGNQSVAAPNRYPFESQTIGKALLNTLVLQAPRGPEFHKSAFEYPIVGPDGCTTRERVIIDGASEHTLASPCTVLYPQWVSVWDANVLVDPADVDVAHMVPLEEAWYSGAWAWTAKQRRDFANDLTNSYSLRVLTESTNAERGSSDPAHWWPTIDGYRCNYAAEWVWVKARWNLSVDPAEFEALMTELDETEDNYCRDKPVYVPPLGLNPGRGPASIIGGIFTPSGTPYSHIGVQAYDAHHALVRETRVRVEGSYELTGLPPGSYTVKFLGGTSGTSDQWYSEVPGGPPEVITLKAGSIASGITVAMVAAPGPASSAPPVPGSMPG</sequence>
<protein>
    <recommendedName>
        <fullName evidence="2">GmrSD restriction endonucleases C-terminal domain-containing protein</fullName>
    </recommendedName>
</protein>
<dbReference type="InterPro" id="IPR013783">
    <property type="entry name" value="Ig-like_fold"/>
</dbReference>
<feature type="domain" description="GmrSD restriction endonucleases C-terminal" evidence="2">
    <location>
        <begin position="139"/>
        <end position="228"/>
    </location>
</feature>
<dbReference type="PANTHER" id="PTHR24094:SF15">
    <property type="entry name" value="AMP-DEPENDENT SYNTHETASE_LIGASE DOMAIN-CONTAINING PROTEIN-RELATED"/>
    <property type="match status" value="1"/>
</dbReference>
<dbReference type="Proteomes" id="UP000249166">
    <property type="component" value="Unassembled WGS sequence"/>
</dbReference>
<dbReference type="SUPFAM" id="SSF117074">
    <property type="entry name" value="Hypothetical protein PA1324"/>
    <property type="match status" value="1"/>
</dbReference>
<evidence type="ECO:0000259" key="2">
    <source>
        <dbReference type="Pfam" id="PF07510"/>
    </source>
</evidence>
<keyword evidence="1" id="KW-0732">Signal</keyword>
<gene>
    <name evidence="3" type="ORF">DBZ45_05055</name>
</gene>